<keyword evidence="9" id="KW-0963">Cytoplasm</keyword>
<reference evidence="11" key="1">
    <citation type="submission" date="2020-11" db="EMBL/GenBank/DDBJ databases">
        <title>Sequencing the genomes of 1000 actinobacteria strains.</title>
        <authorList>
            <person name="Klenk H.-P."/>
        </authorList>
    </citation>
    <scope>NUCLEOTIDE SEQUENCE</scope>
    <source>
        <strain evidence="11">DSM 45632</strain>
    </source>
</reference>
<feature type="binding site" evidence="9">
    <location>
        <position position="285"/>
    </location>
    <ligand>
        <name>K(+)</name>
        <dbReference type="ChEBI" id="CHEBI:29103"/>
    </ligand>
</feature>
<comment type="catalytic activity">
    <reaction evidence="9">
        <text>D-ribose + ATP = D-ribose 5-phosphate + ADP + H(+)</text>
        <dbReference type="Rhea" id="RHEA:13697"/>
        <dbReference type="ChEBI" id="CHEBI:15378"/>
        <dbReference type="ChEBI" id="CHEBI:30616"/>
        <dbReference type="ChEBI" id="CHEBI:47013"/>
        <dbReference type="ChEBI" id="CHEBI:78346"/>
        <dbReference type="ChEBI" id="CHEBI:456216"/>
        <dbReference type="EC" id="2.7.1.15"/>
    </reaction>
</comment>
<dbReference type="Pfam" id="PF00294">
    <property type="entry name" value="PfkB"/>
    <property type="match status" value="1"/>
</dbReference>
<comment type="caution">
    <text evidence="9">Lacks conserved residue(s) required for the propagation of feature annotation.</text>
</comment>
<dbReference type="GO" id="GO:0046872">
    <property type="term" value="F:metal ion binding"/>
    <property type="evidence" value="ECO:0007669"/>
    <property type="project" value="UniProtKB-KW"/>
</dbReference>
<evidence type="ECO:0000256" key="2">
    <source>
        <dbReference type="ARBA" id="ARBA00022723"/>
    </source>
</evidence>
<evidence type="ECO:0000256" key="8">
    <source>
        <dbReference type="ARBA" id="ARBA00023277"/>
    </source>
</evidence>
<feature type="binding site" evidence="9">
    <location>
        <position position="185"/>
    </location>
    <ligand>
        <name>ATP</name>
        <dbReference type="ChEBI" id="CHEBI:30616"/>
    </ligand>
</feature>
<gene>
    <name evidence="9" type="primary">rbsK</name>
    <name evidence="11" type="ORF">IW254_001078</name>
</gene>
<feature type="binding site" evidence="9">
    <location>
        <position position="287"/>
    </location>
    <ligand>
        <name>K(+)</name>
        <dbReference type="ChEBI" id="CHEBI:29103"/>
    </ligand>
</feature>
<evidence type="ECO:0000256" key="9">
    <source>
        <dbReference type="HAMAP-Rule" id="MF_01987"/>
    </source>
</evidence>
<dbReference type="GO" id="GO:0005524">
    <property type="term" value="F:ATP binding"/>
    <property type="evidence" value="ECO:0007669"/>
    <property type="project" value="UniProtKB-UniRule"/>
</dbReference>
<feature type="binding site" evidence="9">
    <location>
        <position position="252"/>
    </location>
    <ligand>
        <name>substrate</name>
    </ligand>
</feature>
<feature type="binding site" evidence="9">
    <location>
        <begin position="13"/>
        <end position="15"/>
    </location>
    <ligand>
        <name>substrate</name>
    </ligand>
</feature>
<comment type="similarity">
    <text evidence="9">Belongs to the carbohydrate kinase PfkB family. Ribokinase subfamily.</text>
</comment>
<feature type="binding site" evidence="9">
    <location>
        <position position="141"/>
    </location>
    <ligand>
        <name>substrate</name>
    </ligand>
</feature>
<comment type="activity regulation">
    <text evidence="9">Activated by a monovalent cation that binds near, but not in, the active site. The most likely occupant of the site in vivo is potassium. Ion binding induces a conformational change that may alter substrate affinity.</text>
</comment>
<proteinExistence type="inferred from homology"/>
<dbReference type="GO" id="GO:0004747">
    <property type="term" value="F:ribokinase activity"/>
    <property type="evidence" value="ECO:0007669"/>
    <property type="project" value="UniProtKB-UniRule"/>
</dbReference>
<feature type="binding site" evidence="9">
    <location>
        <position position="291"/>
    </location>
    <ligand>
        <name>K(+)</name>
        <dbReference type="ChEBI" id="CHEBI:29103"/>
    </ligand>
</feature>
<name>A0A931DV65_9CORY</name>
<organism evidence="11 12">
    <name type="scientific">Corynebacterium aquatimens</name>
    <dbReference type="NCBI Taxonomy" id="1190508"/>
    <lineage>
        <taxon>Bacteria</taxon>
        <taxon>Bacillati</taxon>
        <taxon>Actinomycetota</taxon>
        <taxon>Actinomycetes</taxon>
        <taxon>Mycobacteriales</taxon>
        <taxon>Corynebacteriaceae</taxon>
        <taxon>Corynebacterium</taxon>
    </lineage>
</organism>
<dbReference type="InterPro" id="IPR002139">
    <property type="entry name" value="Ribo/fructo_kinase"/>
</dbReference>
<dbReference type="Proteomes" id="UP000658613">
    <property type="component" value="Unassembled WGS sequence"/>
</dbReference>
<comment type="function">
    <text evidence="9">Catalyzes the phosphorylation of ribose at O-5 in a reaction requiring ATP and magnesium. The resulting D-ribose-5-phosphate can then be used either for sythesis of nucleotides, histidine, and tryptophan, or as a component of the pentose phosphate pathway.</text>
</comment>
<feature type="binding site" evidence="9">
    <location>
        <begin position="251"/>
        <end position="252"/>
    </location>
    <ligand>
        <name>ATP</name>
        <dbReference type="ChEBI" id="CHEBI:30616"/>
    </ligand>
</feature>
<keyword evidence="7 9" id="KW-0630">Potassium</keyword>
<dbReference type="PRINTS" id="PR00990">
    <property type="entry name" value="RIBOKINASE"/>
</dbReference>
<evidence type="ECO:0000256" key="1">
    <source>
        <dbReference type="ARBA" id="ARBA00022679"/>
    </source>
</evidence>
<dbReference type="GO" id="GO:0019303">
    <property type="term" value="P:D-ribose catabolic process"/>
    <property type="evidence" value="ECO:0007669"/>
    <property type="project" value="UniProtKB-UniRule"/>
</dbReference>
<dbReference type="Gene3D" id="3.40.1190.20">
    <property type="match status" value="1"/>
</dbReference>
<dbReference type="InterPro" id="IPR011877">
    <property type="entry name" value="Ribokinase"/>
</dbReference>
<comment type="caution">
    <text evidence="11">The sequence shown here is derived from an EMBL/GenBank/DDBJ whole genome shotgun (WGS) entry which is preliminary data.</text>
</comment>
<evidence type="ECO:0000256" key="7">
    <source>
        <dbReference type="ARBA" id="ARBA00022958"/>
    </source>
</evidence>
<feature type="binding site" evidence="9">
    <location>
        <begin position="41"/>
        <end position="45"/>
    </location>
    <ligand>
        <name>substrate</name>
    </ligand>
</feature>
<feature type="domain" description="Carbohydrate kinase PfkB" evidence="10">
    <location>
        <begin position="5"/>
        <end position="294"/>
    </location>
</feature>
<dbReference type="EMBL" id="JADOUE010000001">
    <property type="protein sequence ID" value="MBG6122109.1"/>
    <property type="molecule type" value="Genomic_DNA"/>
</dbReference>
<comment type="subunit">
    <text evidence="9">Homodimer.</text>
</comment>
<dbReference type="PANTHER" id="PTHR10584">
    <property type="entry name" value="SUGAR KINASE"/>
    <property type="match status" value="1"/>
</dbReference>
<feature type="binding site" evidence="9">
    <location>
        <position position="248"/>
    </location>
    <ligand>
        <name>K(+)</name>
        <dbReference type="ChEBI" id="CHEBI:29103"/>
    </ligand>
</feature>
<evidence type="ECO:0000259" key="10">
    <source>
        <dbReference type="Pfam" id="PF00294"/>
    </source>
</evidence>
<comment type="subcellular location">
    <subcellularLocation>
        <location evidence="9">Cytoplasm</location>
    </subcellularLocation>
</comment>
<feature type="active site" description="Proton acceptor" evidence="9">
    <location>
        <position position="252"/>
    </location>
</feature>
<dbReference type="InterPro" id="IPR011611">
    <property type="entry name" value="PfkB_dom"/>
</dbReference>
<evidence type="ECO:0000256" key="6">
    <source>
        <dbReference type="ARBA" id="ARBA00022842"/>
    </source>
</evidence>
<dbReference type="InterPro" id="IPR029056">
    <property type="entry name" value="Ribokinase-like"/>
</dbReference>
<accession>A0A931DV65</accession>
<dbReference type="SUPFAM" id="SSF53613">
    <property type="entry name" value="Ribokinase-like"/>
    <property type="match status" value="1"/>
</dbReference>
<feature type="binding site" evidence="9">
    <location>
        <position position="282"/>
    </location>
    <ligand>
        <name>K(+)</name>
        <dbReference type="ChEBI" id="CHEBI:29103"/>
    </ligand>
</feature>
<protein>
    <recommendedName>
        <fullName evidence="9">Ribokinase</fullName>
        <shortName evidence="9">RK</shortName>
        <ecNumber evidence="9">2.7.1.15</ecNumber>
    </recommendedName>
</protein>
<evidence type="ECO:0000256" key="5">
    <source>
        <dbReference type="ARBA" id="ARBA00022840"/>
    </source>
</evidence>
<evidence type="ECO:0000256" key="4">
    <source>
        <dbReference type="ARBA" id="ARBA00022777"/>
    </source>
</evidence>
<keyword evidence="3 9" id="KW-0547">Nucleotide-binding</keyword>
<keyword evidence="1 9" id="KW-0808">Transferase</keyword>
<keyword evidence="5 9" id="KW-0067">ATP-binding</keyword>
<dbReference type="HAMAP" id="MF_01987">
    <property type="entry name" value="Ribokinase"/>
    <property type="match status" value="1"/>
</dbReference>
<feature type="binding site" evidence="9">
    <location>
        <position position="246"/>
    </location>
    <ligand>
        <name>K(+)</name>
        <dbReference type="ChEBI" id="CHEBI:29103"/>
    </ligand>
</feature>
<sequence length="301" mass="29758">MTPGSIAVVGSINADLTVRTPRHPAPGETLLASGGEITPGGKGANQALAAALLGSQVHLVGAVGADAHAEEATKLLRATGVDLSGVTTVSAPTGLALITVADDGENTILVVAGANSFVDKHLVEAHAATIADADLLLLQGEIPADGFRAAVELARAHATRVVVNLAPVIDVDQGALLQADPLVVNEHEAALVLRMLGHADSHDAATALVAAGFSSVVVTLGAHGAVVATSDAPPVDVPSPTVTAVDTVGAGDAFTGALCHRLVTGDGLADAVRFAVRVGAYAVTTPGAQPSYPTAADTLPG</sequence>
<dbReference type="EC" id="2.7.1.15" evidence="9"/>
<dbReference type="GO" id="GO:0005829">
    <property type="term" value="C:cytosol"/>
    <property type="evidence" value="ECO:0007669"/>
    <property type="project" value="TreeGrafter"/>
</dbReference>
<keyword evidence="8 9" id="KW-0119">Carbohydrate metabolism</keyword>
<dbReference type="RefSeq" id="WP_196824561.1">
    <property type="nucleotide sequence ID" value="NZ_CP046980.1"/>
</dbReference>
<dbReference type="AlphaFoldDB" id="A0A931DV65"/>
<dbReference type="CDD" id="cd01174">
    <property type="entry name" value="ribokinase"/>
    <property type="match status" value="1"/>
</dbReference>
<comment type="pathway">
    <text evidence="9">Carbohydrate metabolism; D-ribose degradation; D-ribose 5-phosphate from beta-D-ribopyranose: step 2/2.</text>
</comment>
<evidence type="ECO:0000313" key="12">
    <source>
        <dbReference type="Proteomes" id="UP000658613"/>
    </source>
</evidence>
<keyword evidence="12" id="KW-1185">Reference proteome</keyword>
<feature type="binding site" evidence="9">
    <location>
        <begin position="219"/>
        <end position="224"/>
    </location>
    <ligand>
        <name>ATP</name>
        <dbReference type="ChEBI" id="CHEBI:30616"/>
    </ligand>
</feature>
<evidence type="ECO:0000256" key="3">
    <source>
        <dbReference type="ARBA" id="ARBA00022741"/>
    </source>
</evidence>
<evidence type="ECO:0000313" key="11">
    <source>
        <dbReference type="EMBL" id="MBG6122109.1"/>
    </source>
</evidence>
<keyword evidence="4 9" id="KW-0418">Kinase</keyword>
<keyword evidence="6 9" id="KW-0460">Magnesium</keyword>
<comment type="cofactor">
    <cofactor evidence="9">
        <name>Mg(2+)</name>
        <dbReference type="ChEBI" id="CHEBI:18420"/>
    </cofactor>
    <text evidence="9">Requires a divalent cation, most likely magnesium in vivo, as an electrophilic catalyst to aid phosphoryl group transfer. It is the chelate of the metal and the nucleotide that is the actual substrate.</text>
</comment>
<keyword evidence="2 9" id="KW-0479">Metal-binding</keyword>
<dbReference type="PANTHER" id="PTHR10584:SF166">
    <property type="entry name" value="RIBOKINASE"/>
    <property type="match status" value="1"/>
</dbReference>